<proteinExistence type="predicted"/>
<evidence type="ECO:0008006" key="3">
    <source>
        <dbReference type="Google" id="ProtNLM"/>
    </source>
</evidence>
<name>A0AAX2GTV5_9FLAO</name>
<evidence type="ECO:0000313" key="2">
    <source>
        <dbReference type="Proteomes" id="UP000215539"/>
    </source>
</evidence>
<dbReference type="Proteomes" id="UP000215539">
    <property type="component" value="Chromosome 1"/>
</dbReference>
<organism evidence="1 2">
    <name type="scientific">Capnocytophaga haemolytica</name>
    <dbReference type="NCBI Taxonomy" id="45243"/>
    <lineage>
        <taxon>Bacteria</taxon>
        <taxon>Pseudomonadati</taxon>
        <taxon>Bacteroidota</taxon>
        <taxon>Flavobacteriia</taxon>
        <taxon>Flavobacteriales</taxon>
        <taxon>Flavobacteriaceae</taxon>
        <taxon>Capnocytophaga</taxon>
    </lineage>
</organism>
<dbReference type="EMBL" id="LT906449">
    <property type="protein sequence ID" value="SNV00855.1"/>
    <property type="molecule type" value="Genomic_DNA"/>
</dbReference>
<sequence>MIIEQRIAHIQQMEGVLNTSEALIKELYEMLERWEAHQPALKQLIAYYESEQWMEDYDASNEGQLPKDMPQGVLSEDAVYNVITDIKSLKETFAECSKYKI</sequence>
<protein>
    <recommendedName>
        <fullName evidence="3">DUF4298 domain-containing protein</fullName>
    </recommendedName>
</protein>
<dbReference type="Pfam" id="PF14131">
    <property type="entry name" value="DUF4298"/>
    <property type="match status" value="1"/>
</dbReference>
<accession>A0AAX2GTV5</accession>
<dbReference type="AlphaFoldDB" id="A0AAX2GTV5"/>
<gene>
    <name evidence="1" type="ORF">SAMEA44541418_00031</name>
</gene>
<evidence type="ECO:0000313" key="1">
    <source>
        <dbReference type="EMBL" id="SNV00855.1"/>
    </source>
</evidence>
<reference evidence="1 2" key="1">
    <citation type="submission" date="2017-06" db="EMBL/GenBank/DDBJ databases">
        <authorList>
            <consortium name="Pathogen Informatics"/>
        </authorList>
    </citation>
    <scope>NUCLEOTIDE SEQUENCE [LARGE SCALE GENOMIC DNA]</scope>
    <source>
        <strain evidence="1 2">NCTC12947</strain>
    </source>
</reference>
<dbReference type="InterPro" id="IPR025384">
    <property type="entry name" value="DUF4298"/>
</dbReference>
<dbReference type="RefSeq" id="WP_197697152.1">
    <property type="nucleotide sequence ID" value="NZ_CP014227.1"/>
</dbReference>